<feature type="compositionally biased region" description="Polar residues" evidence="2">
    <location>
        <begin position="1"/>
        <end position="19"/>
    </location>
</feature>
<accession>A0A915KE35</accession>
<feature type="region of interest" description="Disordered" evidence="2">
    <location>
        <begin position="1"/>
        <end position="41"/>
    </location>
</feature>
<evidence type="ECO:0000256" key="1">
    <source>
        <dbReference type="SAM" id="Coils"/>
    </source>
</evidence>
<feature type="region of interest" description="Disordered" evidence="2">
    <location>
        <begin position="130"/>
        <end position="157"/>
    </location>
</feature>
<evidence type="ECO:0000256" key="2">
    <source>
        <dbReference type="SAM" id="MobiDB-lite"/>
    </source>
</evidence>
<keyword evidence="3" id="KW-1185">Reference proteome</keyword>
<feature type="region of interest" description="Disordered" evidence="2">
    <location>
        <begin position="223"/>
        <end position="243"/>
    </location>
</feature>
<dbReference type="PANTHER" id="PTHR12348">
    <property type="entry name" value="TSC22"/>
    <property type="match status" value="1"/>
</dbReference>
<dbReference type="Gene3D" id="1.20.5.490">
    <property type="entry name" value="Single helix bin"/>
    <property type="match status" value="1"/>
</dbReference>
<dbReference type="SUPFAM" id="SSF58026">
    <property type="entry name" value="Delta-sleep-inducing peptide immunoreactive peptide"/>
    <property type="match status" value="1"/>
</dbReference>
<reference evidence="4" key="1">
    <citation type="submission" date="2022-11" db="UniProtKB">
        <authorList>
            <consortium name="WormBaseParasite"/>
        </authorList>
    </citation>
    <scope>IDENTIFICATION</scope>
</reference>
<proteinExistence type="predicted"/>
<dbReference type="Pfam" id="PF01166">
    <property type="entry name" value="TSC22"/>
    <property type="match status" value="1"/>
</dbReference>
<dbReference type="Proteomes" id="UP000887565">
    <property type="component" value="Unplaced"/>
</dbReference>
<keyword evidence="1" id="KW-0175">Coiled coil</keyword>
<protein>
    <submittedName>
        <fullName evidence="4">Uncharacterized protein</fullName>
    </submittedName>
</protein>
<dbReference type="GO" id="GO:0006357">
    <property type="term" value="P:regulation of transcription by RNA polymerase II"/>
    <property type="evidence" value="ECO:0007669"/>
    <property type="project" value="InterPro"/>
</dbReference>
<dbReference type="WBParaSite" id="nRc.2.0.1.t36640-RA">
    <property type="protein sequence ID" value="nRc.2.0.1.t36640-RA"/>
    <property type="gene ID" value="nRc.2.0.1.g36640"/>
</dbReference>
<name>A0A915KE35_ROMCU</name>
<feature type="compositionally biased region" description="Low complexity" evidence="2">
    <location>
        <begin position="131"/>
        <end position="145"/>
    </location>
</feature>
<feature type="coiled-coil region" evidence="1">
    <location>
        <begin position="183"/>
        <end position="210"/>
    </location>
</feature>
<dbReference type="InterPro" id="IPR000580">
    <property type="entry name" value="TSC22/Bun"/>
</dbReference>
<feature type="compositionally biased region" description="Polar residues" evidence="2">
    <location>
        <begin position="27"/>
        <end position="36"/>
    </location>
</feature>
<sequence length="250" mass="27512">MNISTSTCVVLPPTTSSIGHQKPRNIEMTSRSSPQPISLDGDSGDSACFAAFHPNKYWHEVALEVQLKNKFRFIGQFILLLLFNGKKPTVCRMYPEEIMPCCALLTSTLSSAARQCVTDQDDALLAAGRKTPTATASSSLPSSLATPPPSPPQQQQQTQLGLVRGELDTKIAQVVDDVKSHLLNAVRSEVETLKQQIFKLERKVSDLLYENKILRQYVPDDVLSQLPPPQSPAPDDRRCSPPLPSLQCVF</sequence>
<evidence type="ECO:0000313" key="3">
    <source>
        <dbReference type="Proteomes" id="UP000887565"/>
    </source>
</evidence>
<dbReference type="CDD" id="cd21936">
    <property type="entry name" value="ZIP_TSC22D"/>
    <property type="match status" value="1"/>
</dbReference>
<evidence type="ECO:0000313" key="4">
    <source>
        <dbReference type="WBParaSite" id="nRc.2.0.1.t36640-RA"/>
    </source>
</evidence>
<organism evidence="3 4">
    <name type="scientific">Romanomermis culicivorax</name>
    <name type="common">Nematode worm</name>
    <dbReference type="NCBI Taxonomy" id="13658"/>
    <lineage>
        <taxon>Eukaryota</taxon>
        <taxon>Metazoa</taxon>
        <taxon>Ecdysozoa</taxon>
        <taxon>Nematoda</taxon>
        <taxon>Enoplea</taxon>
        <taxon>Dorylaimia</taxon>
        <taxon>Mermithida</taxon>
        <taxon>Mermithoidea</taxon>
        <taxon>Mermithidae</taxon>
        <taxon>Romanomermis</taxon>
    </lineage>
</organism>
<dbReference type="PANTHER" id="PTHR12348:SF26">
    <property type="entry name" value="PROTEIN TSCT-1"/>
    <property type="match status" value="1"/>
</dbReference>
<dbReference type="AlphaFoldDB" id="A0A915KE35"/>